<feature type="domain" description="Glycosyl transferase family 25" evidence="1">
    <location>
        <begin position="40"/>
        <end position="223"/>
    </location>
</feature>
<accession>V6L9H2</accession>
<comment type="caution">
    <text evidence="2">The sequence shown here is derived from an EMBL/GenBank/DDBJ whole genome shotgun (WGS) entry which is preliminary data.</text>
</comment>
<dbReference type="CDD" id="cd06532">
    <property type="entry name" value="Glyco_transf_25"/>
    <property type="match status" value="1"/>
</dbReference>
<evidence type="ECO:0000259" key="1">
    <source>
        <dbReference type="Pfam" id="PF01755"/>
    </source>
</evidence>
<gene>
    <name evidence="2" type="ORF">N871_01390</name>
</gene>
<proteinExistence type="predicted"/>
<protein>
    <submittedName>
        <fullName evidence="2">Lipooligosaccharide 5G8 epitope biosynthesis-associated protein (Lex2B)</fullName>
    </submittedName>
</protein>
<dbReference type="AlphaFoldDB" id="V6L9H2"/>
<reference evidence="2 3" key="1">
    <citation type="journal article" date="2013" name="Genome Announc.">
        <title>Draft Genome Sequence of Strain X47-2AL, a Feline Helicobacter pylori Isolate.</title>
        <authorList>
            <person name="Veyrier F.J."/>
            <person name="Ecobichon C."/>
            <person name="Boneca I.G."/>
        </authorList>
    </citation>
    <scope>NUCLEOTIDE SEQUENCE [LARGE SCALE GENOMIC DNA]</scope>
    <source>
        <strain evidence="2 3">X47-2AL</strain>
    </source>
</reference>
<dbReference type="Proteomes" id="UP000017937">
    <property type="component" value="Unassembled WGS sequence"/>
</dbReference>
<sequence>MILFVLRIKANMRVFIIHLSPKTCQNFSLKETHITPLLESLKLQGISYEIFDAIYSKISPTQLHPLILEHLHPSFMVEDLLAFCKNEKHPPCALKNFFYALKHCGKRMGFGELGCYASHYALWQKCIELNEAICILEDDIIVKERFKESLEFCCQHINELGYIRLMHLEENVAKQKTLIKGVSQILNFKDGIGTQGYVLSPKAAQKLLKYSAKGWVMPIDCVMDRHYWHGVKNYVLEEFAITCDGMNSQNSNTEKQRPKKLPLSIRIGRSLHKSAVKILDKVFRYSPKLIRIGKH</sequence>
<dbReference type="EMBL" id="AWNG01000004">
    <property type="protein sequence ID" value="EST41080.1"/>
    <property type="molecule type" value="Genomic_DNA"/>
</dbReference>
<dbReference type="Pfam" id="PF01755">
    <property type="entry name" value="Glyco_transf_25"/>
    <property type="match status" value="1"/>
</dbReference>
<dbReference type="PATRIC" id="fig|1386083.3.peg.290"/>
<dbReference type="InterPro" id="IPR002654">
    <property type="entry name" value="Glyco_trans_25"/>
</dbReference>
<organism evidence="2 3">
    <name type="scientific">Helicobacter pylori X47-2AL</name>
    <dbReference type="NCBI Taxonomy" id="1386083"/>
    <lineage>
        <taxon>Bacteria</taxon>
        <taxon>Pseudomonadati</taxon>
        <taxon>Campylobacterota</taxon>
        <taxon>Epsilonproteobacteria</taxon>
        <taxon>Campylobacterales</taxon>
        <taxon>Helicobacteraceae</taxon>
        <taxon>Helicobacter</taxon>
    </lineage>
</organism>
<evidence type="ECO:0000313" key="2">
    <source>
        <dbReference type="EMBL" id="EST41080.1"/>
    </source>
</evidence>
<name>V6L9H2_HELPX</name>
<evidence type="ECO:0000313" key="3">
    <source>
        <dbReference type="Proteomes" id="UP000017937"/>
    </source>
</evidence>